<name>A0A1I2JM26_9CLOT</name>
<gene>
    <name evidence="1" type="ORF">SAMN04487885_102243</name>
</gene>
<evidence type="ECO:0000313" key="2">
    <source>
        <dbReference type="Proteomes" id="UP000182135"/>
    </source>
</evidence>
<proteinExistence type="predicted"/>
<protein>
    <submittedName>
        <fullName evidence="1">Uncharacterized protein</fullName>
    </submittedName>
</protein>
<dbReference type="OrthoDB" id="9982054at2"/>
<accession>A0A1I2JM26</accession>
<keyword evidence="2" id="KW-1185">Reference proteome</keyword>
<organism evidence="1 2">
    <name type="scientific">Clostridium cadaveris</name>
    <dbReference type="NCBI Taxonomy" id="1529"/>
    <lineage>
        <taxon>Bacteria</taxon>
        <taxon>Bacillati</taxon>
        <taxon>Bacillota</taxon>
        <taxon>Clostridia</taxon>
        <taxon>Eubacteriales</taxon>
        <taxon>Clostridiaceae</taxon>
        <taxon>Clostridium</taxon>
    </lineage>
</organism>
<sequence>MDNDEFDEFIKTLNINLAELEKSGAFFLTLGYSHFFKGAELTILEVLETNFTGNSSDETTLLGQQFVVIGYTLLYIVASKRYYEKKCRTSEDNKTINLIPYKIIVESYFLSIVCNYRRYVAFSQILKNLSED</sequence>
<dbReference type="EMBL" id="FOOE01000002">
    <property type="protein sequence ID" value="SFF55892.1"/>
    <property type="molecule type" value="Genomic_DNA"/>
</dbReference>
<evidence type="ECO:0000313" key="1">
    <source>
        <dbReference type="EMBL" id="SFF55892.1"/>
    </source>
</evidence>
<dbReference type="RefSeq" id="WP_051196349.1">
    <property type="nucleotide sequence ID" value="NZ_BAAACD010000042.1"/>
</dbReference>
<dbReference type="Proteomes" id="UP000182135">
    <property type="component" value="Unassembled WGS sequence"/>
</dbReference>
<reference evidence="1 2" key="1">
    <citation type="submission" date="2016-10" db="EMBL/GenBank/DDBJ databases">
        <authorList>
            <person name="de Groot N.N."/>
        </authorList>
    </citation>
    <scope>NUCLEOTIDE SEQUENCE [LARGE SCALE GENOMIC DNA]</scope>
    <source>
        <strain evidence="1 2">NLAE-zl-G419</strain>
    </source>
</reference>
<dbReference type="eggNOG" id="ENOG5032B4H">
    <property type="taxonomic scope" value="Bacteria"/>
</dbReference>
<dbReference type="AlphaFoldDB" id="A0A1I2JM26"/>